<gene>
    <name evidence="2" type="ORF">TVAG_249600</name>
</gene>
<dbReference type="RefSeq" id="XP_001582886.1">
    <property type="nucleotide sequence ID" value="XM_001582836.1"/>
</dbReference>
<evidence type="ECO:0000313" key="2">
    <source>
        <dbReference type="EMBL" id="EAY21900.1"/>
    </source>
</evidence>
<dbReference type="VEuPathDB" id="TrichDB:TVAG_249600"/>
<dbReference type="VEuPathDB" id="TrichDB:TVAGG3_0956910"/>
<keyword evidence="3" id="KW-1185">Reference proteome</keyword>
<dbReference type="KEGG" id="tva:5467452"/>
<accession>A2DCG3</accession>
<reference evidence="2" key="2">
    <citation type="journal article" date="2007" name="Science">
        <title>Draft genome sequence of the sexually transmitted pathogen Trichomonas vaginalis.</title>
        <authorList>
            <person name="Carlton J.M."/>
            <person name="Hirt R.P."/>
            <person name="Silva J.C."/>
            <person name="Delcher A.L."/>
            <person name="Schatz M."/>
            <person name="Zhao Q."/>
            <person name="Wortman J.R."/>
            <person name="Bidwell S.L."/>
            <person name="Alsmark U.C.M."/>
            <person name="Besteiro S."/>
            <person name="Sicheritz-Ponten T."/>
            <person name="Noel C.J."/>
            <person name="Dacks J.B."/>
            <person name="Foster P.G."/>
            <person name="Simillion C."/>
            <person name="Van de Peer Y."/>
            <person name="Miranda-Saavedra D."/>
            <person name="Barton G.J."/>
            <person name="Westrop G.D."/>
            <person name="Mueller S."/>
            <person name="Dessi D."/>
            <person name="Fiori P.L."/>
            <person name="Ren Q."/>
            <person name="Paulsen I."/>
            <person name="Zhang H."/>
            <person name="Bastida-Corcuera F.D."/>
            <person name="Simoes-Barbosa A."/>
            <person name="Brown M.T."/>
            <person name="Hayes R.D."/>
            <person name="Mukherjee M."/>
            <person name="Okumura C.Y."/>
            <person name="Schneider R."/>
            <person name="Smith A.J."/>
            <person name="Vanacova S."/>
            <person name="Villalvazo M."/>
            <person name="Haas B.J."/>
            <person name="Pertea M."/>
            <person name="Feldblyum T.V."/>
            <person name="Utterback T.R."/>
            <person name="Shu C.L."/>
            <person name="Osoegawa K."/>
            <person name="de Jong P.J."/>
            <person name="Hrdy I."/>
            <person name="Horvathova L."/>
            <person name="Zubacova Z."/>
            <person name="Dolezal P."/>
            <person name="Malik S.B."/>
            <person name="Logsdon J.M. Jr."/>
            <person name="Henze K."/>
            <person name="Gupta A."/>
            <person name="Wang C.C."/>
            <person name="Dunne R.L."/>
            <person name="Upcroft J.A."/>
            <person name="Upcroft P."/>
            <person name="White O."/>
            <person name="Salzberg S.L."/>
            <person name="Tang P."/>
            <person name="Chiu C.-H."/>
            <person name="Lee Y.-S."/>
            <person name="Embley T.M."/>
            <person name="Coombs G.H."/>
            <person name="Mottram J.C."/>
            <person name="Tachezy J."/>
            <person name="Fraser-Liggett C.M."/>
            <person name="Johnson P.J."/>
        </authorList>
    </citation>
    <scope>NUCLEOTIDE SEQUENCE [LARGE SCALE GENOMIC DNA]</scope>
    <source>
        <strain evidence="2">G3</strain>
    </source>
</reference>
<sequence length="184" mass="21853">MPNHFDSIICIFGDEEEVDKCRQDFEAAKIKWEGGERLCFCQFIDPLPSVVIYNDGIRNVKENRLLTDEERKIINEYNDYPSMNWGVNFGCAQGHLEKHNKNMAIYSFWTPNAPIARRLFNIFHMKYPKLNIGFEGVDECWPDHHVKFLIKADSPIMTIEEINQKHEEELQRQREEVIRMFNLK</sequence>
<dbReference type="SMR" id="A2DCG3"/>
<feature type="coiled-coil region" evidence="1">
    <location>
        <begin position="156"/>
        <end position="183"/>
    </location>
</feature>
<protein>
    <submittedName>
        <fullName evidence="2">Uncharacterized protein</fullName>
    </submittedName>
</protein>
<dbReference type="EMBL" id="DS113187">
    <property type="protein sequence ID" value="EAY21900.1"/>
    <property type="molecule type" value="Genomic_DNA"/>
</dbReference>
<dbReference type="InParanoid" id="A2DCG3"/>
<keyword evidence="1" id="KW-0175">Coiled coil</keyword>
<name>A2DCG3_TRIV3</name>
<dbReference type="AlphaFoldDB" id="A2DCG3"/>
<organism evidence="2 3">
    <name type="scientific">Trichomonas vaginalis (strain ATCC PRA-98 / G3)</name>
    <dbReference type="NCBI Taxonomy" id="412133"/>
    <lineage>
        <taxon>Eukaryota</taxon>
        <taxon>Metamonada</taxon>
        <taxon>Parabasalia</taxon>
        <taxon>Trichomonadida</taxon>
        <taxon>Trichomonadidae</taxon>
        <taxon>Trichomonas</taxon>
    </lineage>
</organism>
<dbReference type="Proteomes" id="UP000001542">
    <property type="component" value="Unassembled WGS sequence"/>
</dbReference>
<evidence type="ECO:0000256" key="1">
    <source>
        <dbReference type="SAM" id="Coils"/>
    </source>
</evidence>
<reference evidence="2" key="1">
    <citation type="submission" date="2006-10" db="EMBL/GenBank/DDBJ databases">
        <authorList>
            <person name="Amadeo P."/>
            <person name="Zhao Q."/>
            <person name="Wortman J."/>
            <person name="Fraser-Liggett C."/>
            <person name="Carlton J."/>
        </authorList>
    </citation>
    <scope>NUCLEOTIDE SEQUENCE</scope>
    <source>
        <strain evidence="2">G3</strain>
    </source>
</reference>
<proteinExistence type="predicted"/>
<evidence type="ECO:0000313" key="3">
    <source>
        <dbReference type="Proteomes" id="UP000001542"/>
    </source>
</evidence>